<accession>A0ABY7FC78</accession>
<dbReference type="SUPFAM" id="SSF82895">
    <property type="entry name" value="TSP-1 type 1 repeat"/>
    <property type="match status" value="1"/>
</dbReference>
<dbReference type="EMBL" id="CP111021">
    <property type="protein sequence ID" value="WAR16886.1"/>
    <property type="molecule type" value="Genomic_DNA"/>
</dbReference>
<name>A0ABY7FC78_MYAAR</name>
<sequence>MVLLFQAGDGSSVSSLSESCGGCEDTVTEKQYRCKRQVKRPCEQTWSTVEVVPSCVNPYTGCTREKTVFHSRTSECLKSESYCCDGFTKELNQPFCTKDAVSRIDPIISSSITTEEASTTGPQGWNTWSDWSSCSVSCGGCGQQSRNRTCLEGQTCSGANTETQPCGTTPCDTGNTQQTCSSTKTVSISCMFVGTCYKLVTEYYSQPSKCCCGFEVANSLCVVKQRR</sequence>
<dbReference type="InterPro" id="IPR036383">
    <property type="entry name" value="TSP1_rpt_sf"/>
</dbReference>
<proteinExistence type="predicted"/>
<reference evidence="1" key="1">
    <citation type="submission" date="2022-11" db="EMBL/GenBank/DDBJ databases">
        <title>Centuries of genome instability and evolution in soft-shell clam transmissible cancer (bioRxiv).</title>
        <authorList>
            <person name="Hart S.F.M."/>
            <person name="Yonemitsu M.A."/>
            <person name="Giersch R.M."/>
            <person name="Beal B.F."/>
            <person name="Arriagada G."/>
            <person name="Davis B.W."/>
            <person name="Ostrander E.A."/>
            <person name="Goff S.P."/>
            <person name="Metzger M.J."/>
        </authorList>
    </citation>
    <scope>NUCLEOTIDE SEQUENCE</scope>
    <source>
        <strain evidence="1">MELC-2E11</strain>
        <tissue evidence="1">Siphon/mantle</tissue>
    </source>
</reference>
<dbReference type="InterPro" id="IPR000884">
    <property type="entry name" value="TSP1_rpt"/>
</dbReference>
<dbReference type="Pfam" id="PF00090">
    <property type="entry name" value="TSP_1"/>
    <property type="match status" value="1"/>
</dbReference>
<organism evidence="1 2">
    <name type="scientific">Mya arenaria</name>
    <name type="common">Soft-shell clam</name>
    <dbReference type="NCBI Taxonomy" id="6604"/>
    <lineage>
        <taxon>Eukaryota</taxon>
        <taxon>Metazoa</taxon>
        <taxon>Spiralia</taxon>
        <taxon>Lophotrochozoa</taxon>
        <taxon>Mollusca</taxon>
        <taxon>Bivalvia</taxon>
        <taxon>Autobranchia</taxon>
        <taxon>Heteroconchia</taxon>
        <taxon>Euheterodonta</taxon>
        <taxon>Imparidentia</taxon>
        <taxon>Neoheterodontei</taxon>
        <taxon>Myida</taxon>
        <taxon>Myoidea</taxon>
        <taxon>Myidae</taxon>
        <taxon>Mya</taxon>
    </lineage>
</organism>
<dbReference type="PRINTS" id="PR01705">
    <property type="entry name" value="TSP1REPEAT"/>
</dbReference>
<evidence type="ECO:0000313" key="1">
    <source>
        <dbReference type="EMBL" id="WAR16886.1"/>
    </source>
</evidence>
<dbReference type="Gene3D" id="2.20.100.10">
    <property type="entry name" value="Thrombospondin type-1 (TSP1) repeat"/>
    <property type="match status" value="1"/>
</dbReference>
<evidence type="ECO:0000313" key="2">
    <source>
        <dbReference type="Proteomes" id="UP001164746"/>
    </source>
</evidence>
<dbReference type="SMART" id="SM00209">
    <property type="entry name" value="TSP1"/>
    <property type="match status" value="1"/>
</dbReference>
<protein>
    <submittedName>
        <fullName evidence="1">NAS35-like protein</fullName>
    </submittedName>
</protein>
<dbReference type="PROSITE" id="PS50092">
    <property type="entry name" value="TSP1"/>
    <property type="match status" value="1"/>
</dbReference>
<dbReference type="Proteomes" id="UP001164746">
    <property type="component" value="Chromosome 10"/>
</dbReference>
<gene>
    <name evidence="1" type="ORF">MAR_031480</name>
</gene>
<keyword evidence="2" id="KW-1185">Reference proteome</keyword>